<name>A0A3P2AAH2_9BACE</name>
<dbReference type="PANTHER" id="PTHR11228:SF7">
    <property type="entry name" value="PQQA PEPTIDE CYCLASE"/>
    <property type="match status" value="1"/>
</dbReference>
<dbReference type="EMBL" id="RQYF01000010">
    <property type="protein sequence ID" value="RRD92499.1"/>
    <property type="molecule type" value="Genomic_DNA"/>
</dbReference>
<dbReference type="PROSITE" id="PS51918">
    <property type="entry name" value="RADICAL_SAM"/>
    <property type="match status" value="1"/>
</dbReference>
<comment type="cofactor">
    <cofactor evidence="1">
        <name>[4Fe-4S] cluster</name>
        <dbReference type="ChEBI" id="CHEBI:49883"/>
    </cofactor>
</comment>
<dbReference type="GO" id="GO:0046872">
    <property type="term" value="F:metal ion binding"/>
    <property type="evidence" value="ECO:0007669"/>
    <property type="project" value="UniProtKB-KW"/>
</dbReference>
<evidence type="ECO:0000256" key="3">
    <source>
        <dbReference type="ARBA" id="ARBA00022723"/>
    </source>
</evidence>
<dbReference type="SMART" id="SM00729">
    <property type="entry name" value="Elp3"/>
    <property type="match status" value="1"/>
</dbReference>
<dbReference type="SUPFAM" id="SSF102114">
    <property type="entry name" value="Radical SAM enzymes"/>
    <property type="match status" value="1"/>
</dbReference>
<protein>
    <submittedName>
        <fullName evidence="7">Radical SAM protein</fullName>
    </submittedName>
</protein>
<dbReference type="NCBIfam" id="TIGR04085">
    <property type="entry name" value="rSAM_more_4Fe4S"/>
    <property type="match status" value="1"/>
</dbReference>
<proteinExistence type="predicted"/>
<keyword evidence="5" id="KW-0411">Iron-sulfur</keyword>
<dbReference type="SFLD" id="SFLDS00029">
    <property type="entry name" value="Radical_SAM"/>
    <property type="match status" value="1"/>
</dbReference>
<dbReference type="InterPro" id="IPR058240">
    <property type="entry name" value="rSAM_sf"/>
</dbReference>
<feature type="domain" description="Radical SAM core" evidence="6">
    <location>
        <begin position="125"/>
        <end position="336"/>
    </location>
</feature>
<evidence type="ECO:0000256" key="1">
    <source>
        <dbReference type="ARBA" id="ARBA00001966"/>
    </source>
</evidence>
<accession>A0A3P2AAH2</accession>
<comment type="caution">
    <text evidence="7">The sequence shown here is derived from an EMBL/GenBank/DDBJ whole genome shotgun (WGS) entry which is preliminary data.</text>
</comment>
<dbReference type="Proteomes" id="UP000279562">
    <property type="component" value="Unassembled WGS sequence"/>
</dbReference>
<evidence type="ECO:0000256" key="2">
    <source>
        <dbReference type="ARBA" id="ARBA00022691"/>
    </source>
</evidence>
<dbReference type="AlphaFoldDB" id="A0A3P2AAH2"/>
<evidence type="ECO:0000256" key="4">
    <source>
        <dbReference type="ARBA" id="ARBA00023004"/>
    </source>
</evidence>
<dbReference type="CDD" id="cd01335">
    <property type="entry name" value="Radical_SAM"/>
    <property type="match status" value="1"/>
</dbReference>
<dbReference type="Pfam" id="PF04055">
    <property type="entry name" value="Radical_SAM"/>
    <property type="match status" value="1"/>
</dbReference>
<evidence type="ECO:0000313" key="7">
    <source>
        <dbReference type="EMBL" id="RRD92499.1"/>
    </source>
</evidence>
<organism evidence="7 8">
    <name type="scientific">Prevotella heparinolytica</name>
    <dbReference type="NCBI Taxonomy" id="28113"/>
    <lineage>
        <taxon>Bacteria</taxon>
        <taxon>Pseudomonadati</taxon>
        <taxon>Bacteroidota</taxon>
        <taxon>Bacteroidia</taxon>
        <taxon>Bacteroidales</taxon>
        <taxon>Bacteroidaceae</taxon>
        <taxon>Bacteroides</taxon>
    </lineage>
</organism>
<dbReference type="Gene3D" id="3.20.20.70">
    <property type="entry name" value="Aldolase class I"/>
    <property type="match status" value="1"/>
</dbReference>
<reference evidence="7 8" key="1">
    <citation type="submission" date="2018-11" db="EMBL/GenBank/DDBJ databases">
        <title>Genomes From Bacteria Associated with the Canine Oral Cavity: a Test Case for Automated Genome-Based Taxonomic Assignment.</title>
        <authorList>
            <person name="Coil D.A."/>
            <person name="Jospin G."/>
            <person name="Darling A.E."/>
            <person name="Wallis C."/>
            <person name="Davis I.J."/>
            <person name="Harris S."/>
            <person name="Eisen J.A."/>
            <person name="Holcombe L.J."/>
            <person name="O'Flynn C."/>
        </authorList>
    </citation>
    <scope>NUCLEOTIDE SEQUENCE [LARGE SCALE GENOMIC DNA]</scope>
    <source>
        <strain evidence="7 8">OH1047_COT-310</strain>
    </source>
</reference>
<keyword evidence="3" id="KW-0479">Metal-binding</keyword>
<keyword evidence="4" id="KW-0408">Iron</keyword>
<evidence type="ECO:0000313" key="8">
    <source>
        <dbReference type="Proteomes" id="UP000279562"/>
    </source>
</evidence>
<dbReference type="InterPro" id="IPR006638">
    <property type="entry name" value="Elp3/MiaA/NifB-like_rSAM"/>
</dbReference>
<dbReference type="InterPro" id="IPR023885">
    <property type="entry name" value="4Fe4S-binding_SPASM_dom"/>
</dbReference>
<keyword evidence="2" id="KW-0949">S-adenosyl-L-methionine</keyword>
<evidence type="ECO:0000259" key="6">
    <source>
        <dbReference type="PROSITE" id="PS51918"/>
    </source>
</evidence>
<dbReference type="SFLD" id="SFLDG01067">
    <property type="entry name" value="SPASM/twitch_domain_containing"/>
    <property type="match status" value="1"/>
</dbReference>
<gene>
    <name evidence="7" type="ORF">EII33_04110</name>
</gene>
<dbReference type="InterPro" id="IPR007197">
    <property type="entry name" value="rSAM"/>
</dbReference>
<dbReference type="InterPro" id="IPR050377">
    <property type="entry name" value="Radical_SAM_PqqE_MftC-like"/>
</dbReference>
<dbReference type="GO" id="GO:0051536">
    <property type="term" value="F:iron-sulfur cluster binding"/>
    <property type="evidence" value="ECO:0007669"/>
    <property type="project" value="UniProtKB-KW"/>
</dbReference>
<sequence>MNRLALLMKEIVIMNQTIKKKPEIISRTLSNKLFLFNEISQDMFCLNENANAIWQLIDKNINYTALLKEIKCLKIGISEDEVKDLINFLIANNLIEGQYSTENIPINNNVESMELWKFVNKHTGRYYPITVTWEITYKCNQTCIHCYEDCDFTKNMQDLDIESIRRILIDLKKNGCFILNITGGEPFARKDIFDILRIAKELNFSIVLYSNASIIKDSDIFELKKIGISKLCITLFSLDPQKHDKIANRIGLQIKTLGNILKLRETGIPVRINAPLTKYNFDGYKDLVSFSKEKNCELVITPTMTPKDDGDMSPLELCLNDDQFETILLDKDVNVEMEDDRISLDNKLESVACNVVFSSIAISADGKVYPCNTFKLECGNLKKDSLSNIWNNSEVLNKLRTTKIKQISDCNNCPSLDYCLPCPAYSWLENKKIVGKSCISCRTARIRQKLGL</sequence>
<dbReference type="GO" id="GO:0003824">
    <property type="term" value="F:catalytic activity"/>
    <property type="evidence" value="ECO:0007669"/>
    <property type="project" value="InterPro"/>
</dbReference>
<dbReference type="InterPro" id="IPR013785">
    <property type="entry name" value="Aldolase_TIM"/>
</dbReference>
<dbReference type="SFLD" id="SFLDG01386">
    <property type="entry name" value="main_SPASM_domain-containing"/>
    <property type="match status" value="1"/>
</dbReference>
<dbReference type="PANTHER" id="PTHR11228">
    <property type="entry name" value="RADICAL SAM DOMAIN PROTEIN"/>
    <property type="match status" value="1"/>
</dbReference>
<evidence type="ECO:0000256" key="5">
    <source>
        <dbReference type="ARBA" id="ARBA00023014"/>
    </source>
</evidence>
<keyword evidence="8" id="KW-1185">Reference proteome</keyword>
<dbReference type="Pfam" id="PF13186">
    <property type="entry name" value="SPASM"/>
    <property type="match status" value="1"/>
</dbReference>